<comment type="caution">
    <text evidence="2">The sequence shown here is derived from an EMBL/GenBank/DDBJ whole genome shotgun (WGS) entry which is preliminary data.</text>
</comment>
<sequence length="300" mass="34676">MEKKTIGIPRALFYWKEPFFWPAFFENLGFKILLSPESNREIIEKGVKMADSESCFSIKVLYGHILWLEGKVDFIFIPRLKKNESKLEYCPKFFALPDLFSLIVKTPILSPWIDLGKNSLENTLVKFGKKIGKEKKSVKEAVKSAFLKEKEEKLKIKENYFKKIKSPKRKIIIASHPYNLYDEYVNLRAKKKINDLGGEAIFIDEVPISQPLEDLKNISPKFHWEFGQEMLAQIKNAIKIGISGAIEISAFQCGCDAVLKEFVEKEFKQAKIPFLYLLIDEHTAEAGLQTRLEAFFDTLH</sequence>
<dbReference type="EMBL" id="MHLV01000004">
    <property type="protein sequence ID" value="OGZ18086.1"/>
    <property type="molecule type" value="Genomic_DNA"/>
</dbReference>
<dbReference type="InterPro" id="IPR051805">
    <property type="entry name" value="Dehydratase_Activator_Redct"/>
</dbReference>
<dbReference type="Pfam" id="PF09989">
    <property type="entry name" value="DUF2229"/>
    <property type="match status" value="1"/>
</dbReference>
<name>A0A1G2DWZ8_9BACT</name>
<protein>
    <recommendedName>
        <fullName evidence="1">DUF2229 domain-containing protein</fullName>
    </recommendedName>
</protein>
<proteinExistence type="predicted"/>
<dbReference type="Proteomes" id="UP000176752">
    <property type="component" value="Unassembled WGS sequence"/>
</dbReference>
<dbReference type="PANTHER" id="PTHR32329">
    <property type="entry name" value="BIFUNCTIONAL PROTEIN [INCLUDES 2-HYDROXYACYL-COA DEHYDRATASE (N-TER) AND ITS ACTIVATOR DOMAIN (C_TERM)-RELATED"/>
    <property type="match status" value="1"/>
</dbReference>
<feature type="domain" description="DUF2229" evidence="1">
    <location>
        <begin position="5"/>
        <end position="205"/>
    </location>
</feature>
<dbReference type="InterPro" id="IPR018709">
    <property type="entry name" value="CoA_activase_DUF2229"/>
</dbReference>
<dbReference type="AlphaFoldDB" id="A0A1G2DWZ8"/>
<evidence type="ECO:0000259" key="1">
    <source>
        <dbReference type="Pfam" id="PF09989"/>
    </source>
</evidence>
<gene>
    <name evidence="2" type="ORF">A2Z78_01390</name>
</gene>
<dbReference type="Gene3D" id="3.40.50.11900">
    <property type="match status" value="1"/>
</dbReference>
<dbReference type="PANTHER" id="PTHR32329:SF2">
    <property type="entry name" value="BIFUNCTIONAL PROTEIN [INCLUDES 2-HYDROXYACYL-COA DEHYDRATASE (N-TER) AND ITS ACTIVATOR DOMAIN (C_TERM)"/>
    <property type="match status" value="1"/>
</dbReference>
<reference evidence="2 3" key="1">
    <citation type="journal article" date="2016" name="Nat. Commun.">
        <title>Thousands of microbial genomes shed light on interconnected biogeochemical processes in an aquifer system.</title>
        <authorList>
            <person name="Anantharaman K."/>
            <person name="Brown C.T."/>
            <person name="Hug L.A."/>
            <person name="Sharon I."/>
            <person name="Castelle C.J."/>
            <person name="Probst A.J."/>
            <person name="Thomas B.C."/>
            <person name="Singh A."/>
            <person name="Wilkins M.J."/>
            <person name="Karaoz U."/>
            <person name="Brodie E.L."/>
            <person name="Williams K.H."/>
            <person name="Hubbard S.S."/>
            <person name="Banfield J.F."/>
        </authorList>
    </citation>
    <scope>NUCLEOTIDE SEQUENCE [LARGE SCALE GENOMIC DNA]</scope>
</reference>
<dbReference type="STRING" id="1801660.A2Z78_01390"/>
<evidence type="ECO:0000313" key="2">
    <source>
        <dbReference type="EMBL" id="OGZ18086.1"/>
    </source>
</evidence>
<accession>A0A1G2DWZ8</accession>
<organism evidence="2 3">
    <name type="scientific">Candidatus Nealsonbacteria bacterium RBG_13_36_15</name>
    <dbReference type="NCBI Taxonomy" id="1801660"/>
    <lineage>
        <taxon>Bacteria</taxon>
        <taxon>Candidatus Nealsoniibacteriota</taxon>
    </lineage>
</organism>
<evidence type="ECO:0000313" key="3">
    <source>
        <dbReference type="Proteomes" id="UP000176752"/>
    </source>
</evidence>